<sequence>MKEAEERNSRFHELDHGSSATVIHLHERNIHDSVSKCTNISEQQPTAWANTTIEVSFPAVRSNTGHDDAVVENAVRVARKYTESKEIIAQEMGSTFV</sequence>
<dbReference type="RefSeq" id="WP_279527416.1">
    <property type="nucleotide sequence ID" value="NZ_CP122312.1"/>
</dbReference>
<proteinExistence type="predicted"/>
<gene>
    <name evidence="1" type="ORF">ACFQJ9_14660</name>
</gene>
<dbReference type="EMBL" id="JBHTAR010000011">
    <property type="protein sequence ID" value="MFC7200640.1"/>
    <property type="molecule type" value="Genomic_DNA"/>
</dbReference>
<name>A0ABD5Z636_9EURY</name>
<reference evidence="1 2" key="1">
    <citation type="journal article" date="2019" name="Int. J. Syst. Evol. Microbiol.">
        <title>The Global Catalogue of Microorganisms (GCM) 10K type strain sequencing project: providing services to taxonomists for standard genome sequencing and annotation.</title>
        <authorList>
            <consortium name="The Broad Institute Genomics Platform"/>
            <consortium name="The Broad Institute Genome Sequencing Center for Infectious Disease"/>
            <person name="Wu L."/>
            <person name="Ma J."/>
        </authorList>
    </citation>
    <scope>NUCLEOTIDE SEQUENCE [LARGE SCALE GENOMIC DNA]</scope>
    <source>
        <strain evidence="1 2">XZGYJ-43</strain>
    </source>
</reference>
<dbReference type="AlphaFoldDB" id="A0ABD5Z636"/>
<comment type="caution">
    <text evidence="1">The sequence shown here is derived from an EMBL/GenBank/DDBJ whole genome shotgun (WGS) entry which is preliminary data.</text>
</comment>
<dbReference type="Proteomes" id="UP001596447">
    <property type="component" value="Unassembled WGS sequence"/>
</dbReference>
<organism evidence="1 2">
    <name type="scientific">Halospeciosus flavus</name>
    <dbReference type="NCBI Taxonomy" id="3032283"/>
    <lineage>
        <taxon>Archaea</taxon>
        <taxon>Methanobacteriati</taxon>
        <taxon>Methanobacteriota</taxon>
        <taxon>Stenosarchaea group</taxon>
        <taxon>Halobacteria</taxon>
        <taxon>Halobacteriales</taxon>
        <taxon>Halobacteriaceae</taxon>
        <taxon>Halospeciosus</taxon>
    </lineage>
</organism>
<keyword evidence="2" id="KW-1185">Reference proteome</keyword>
<evidence type="ECO:0000313" key="2">
    <source>
        <dbReference type="Proteomes" id="UP001596447"/>
    </source>
</evidence>
<protein>
    <submittedName>
        <fullName evidence="1">Uncharacterized protein</fullName>
    </submittedName>
</protein>
<accession>A0ABD5Z636</accession>
<evidence type="ECO:0000313" key="1">
    <source>
        <dbReference type="EMBL" id="MFC7200640.1"/>
    </source>
</evidence>